<comment type="caution">
    <text evidence="3">The sequence shown here is derived from an EMBL/GenBank/DDBJ whole genome shotgun (WGS) entry which is preliminary data.</text>
</comment>
<feature type="domain" description="Clp R" evidence="2">
    <location>
        <begin position="2"/>
        <end position="218"/>
    </location>
</feature>
<protein>
    <submittedName>
        <fullName evidence="3">ATP-dependent Clp protease ATP-binding subunit ClpA</fullName>
    </submittedName>
</protein>
<keyword evidence="4" id="KW-1185">Reference proteome</keyword>
<dbReference type="GO" id="GO:0006508">
    <property type="term" value="P:proteolysis"/>
    <property type="evidence" value="ECO:0007669"/>
    <property type="project" value="UniProtKB-KW"/>
</dbReference>
<name>A0ABS4QQU1_9NOCA</name>
<evidence type="ECO:0000313" key="3">
    <source>
        <dbReference type="EMBL" id="MBP2193493.1"/>
    </source>
</evidence>
<dbReference type="InterPro" id="IPR004176">
    <property type="entry name" value="Clp_R_N"/>
</dbReference>
<dbReference type="PROSITE" id="PS51903">
    <property type="entry name" value="CLP_R"/>
    <property type="match status" value="1"/>
</dbReference>
<evidence type="ECO:0000256" key="1">
    <source>
        <dbReference type="PROSITE-ProRule" id="PRU01251"/>
    </source>
</evidence>
<dbReference type="InterPro" id="IPR044217">
    <property type="entry name" value="CLPT1/2"/>
</dbReference>
<dbReference type="RefSeq" id="WP_209896739.1">
    <property type="nucleotide sequence ID" value="NZ_JAGGMR010000001.1"/>
</dbReference>
<sequence>MFEKFTDRARRVVVLAQEEARALNHHFIGAEHLLVAVLREAESEADAPTAKSLAQHGFTPSEAIERVGLTPDAGTAPAPQFLPFTEGAKEALQAALRESLALGHTAITPDHVLLGVIRSEAAHADSPAAAAVTALGLTAEDLRHPPAPSPLRLAPLVRTALLHAHTEAQRAGSEVVGTEHMLLGLLDADPALAQRVFGALGVPTEEVTAKVRGAVSGTD</sequence>
<evidence type="ECO:0000259" key="2">
    <source>
        <dbReference type="PROSITE" id="PS51903"/>
    </source>
</evidence>
<proteinExistence type="predicted"/>
<dbReference type="Pfam" id="PF02861">
    <property type="entry name" value="Clp_N"/>
    <property type="match status" value="2"/>
</dbReference>
<dbReference type="PANTHER" id="PTHR47016">
    <property type="entry name" value="ATP-DEPENDENT CLP PROTEASE ATP-BINDING SUBUNIT CLPT1, CHLOROPLASTIC"/>
    <property type="match status" value="1"/>
</dbReference>
<gene>
    <name evidence="3" type="ORF">BJ987_006394</name>
</gene>
<reference evidence="3 4" key="1">
    <citation type="submission" date="2021-03" db="EMBL/GenBank/DDBJ databases">
        <title>Sequencing the genomes of 1000 actinobacteria strains.</title>
        <authorList>
            <person name="Klenk H.-P."/>
        </authorList>
    </citation>
    <scope>NUCLEOTIDE SEQUENCE [LARGE SCALE GENOMIC DNA]</scope>
    <source>
        <strain evidence="3 4">DSM 45516</strain>
    </source>
</reference>
<organism evidence="3 4">
    <name type="scientific">Nocardia goodfellowii</name>
    <dbReference type="NCBI Taxonomy" id="882446"/>
    <lineage>
        <taxon>Bacteria</taxon>
        <taxon>Bacillati</taxon>
        <taxon>Actinomycetota</taxon>
        <taxon>Actinomycetes</taxon>
        <taxon>Mycobacteriales</taxon>
        <taxon>Nocardiaceae</taxon>
        <taxon>Nocardia</taxon>
    </lineage>
</organism>
<evidence type="ECO:0000313" key="4">
    <source>
        <dbReference type="Proteomes" id="UP001519325"/>
    </source>
</evidence>
<dbReference type="SUPFAM" id="SSF81923">
    <property type="entry name" value="Double Clp-N motif"/>
    <property type="match status" value="2"/>
</dbReference>
<keyword evidence="3" id="KW-0547">Nucleotide-binding</keyword>
<keyword evidence="1" id="KW-0677">Repeat</keyword>
<dbReference type="EMBL" id="JAGGMR010000001">
    <property type="protein sequence ID" value="MBP2193493.1"/>
    <property type="molecule type" value="Genomic_DNA"/>
</dbReference>
<dbReference type="Gene3D" id="1.10.1780.10">
    <property type="entry name" value="Clp, N-terminal domain"/>
    <property type="match status" value="2"/>
</dbReference>
<dbReference type="Proteomes" id="UP001519325">
    <property type="component" value="Unassembled WGS sequence"/>
</dbReference>
<keyword evidence="3" id="KW-0378">Hydrolase</keyword>
<dbReference type="PANTHER" id="PTHR47016:SF5">
    <property type="entry name" value="CLP DOMAIN SUPERFAMILY PROTEIN"/>
    <property type="match status" value="1"/>
</dbReference>
<dbReference type="GO" id="GO:0005524">
    <property type="term" value="F:ATP binding"/>
    <property type="evidence" value="ECO:0007669"/>
    <property type="project" value="UniProtKB-KW"/>
</dbReference>
<dbReference type="GO" id="GO:0008233">
    <property type="term" value="F:peptidase activity"/>
    <property type="evidence" value="ECO:0007669"/>
    <property type="project" value="UniProtKB-KW"/>
</dbReference>
<accession>A0ABS4QQU1</accession>
<keyword evidence="3" id="KW-0645">Protease</keyword>
<keyword evidence="3" id="KW-0067">ATP-binding</keyword>
<dbReference type="InterPro" id="IPR036628">
    <property type="entry name" value="Clp_N_dom_sf"/>
</dbReference>